<dbReference type="Gene3D" id="1.10.150.130">
    <property type="match status" value="1"/>
</dbReference>
<proteinExistence type="inferred from homology"/>
<comment type="caution">
    <text evidence="12">The sequence shown here is derived from an EMBL/GenBank/DDBJ whole genome shotgun (WGS) entry which is preliminary data.</text>
</comment>
<dbReference type="InterPro" id="IPR004107">
    <property type="entry name" value="Integrase_SAM-like_N"/>
</dbReference>
<feature type="active site" evidence="9">
    <location>
        <position position="194"/>
    </location>
</feature>
<comment type="function">
    <text evidence="9">Site-specific tyrosine recombinase, which acts by catalyzing the cutting and rejoining of the recombining DNA molecules. The XerC-XerD complex is essential to convert dimers of the bacterial chromosome into monomers to permit their segregation at cell division. It also contributes to the segregational stability of plasmids.</text>
</comment>
<keyword evidence="7 9" id="KW-0233">DNA recombination</keyword>
<dbReference type="PATRIC" id="fig|1081904.3.peg.1291"/>
<dbReference type="InterPro" id="IPR013762">
    <property type="entry name" value="Integrase-like_cat_sf"/>
</dbReference>
<dbReference type="SUPFAM" id="SSF56349">
    <property type="entry name" value="DNA breaking-rejoining enzymes"/>
    <property type="match status" value="1"/>
</dbReference>
<gene>
    <name evidence="9" type="primary">xerC</name>
    <name evidence="12" type="ORF">HMPREF1218_1686</name>
</gene>
<dbReference type="GO" id="GO:0051301">
    <property type="term" value="P:cell division"/>
    <property type="evidence" value="ECO:0007669"/>
    <property type="project" value="UniProtKB-KW"/>
</dbReference>
<dbReference type="GO" id="GO:0007059">
    <property type="term" value="P:chromosome segregation"/>
    <property type="evidence" value="ECO:0007669"/>
    <property type="project" value="UniProtKB-UniRule"/>
</dbReference>
<keyword evidence="13" id="KW-1185">Reference proteome</keyword>
<feature type="active site" description="O-(3'-phospho-DNA)-tyrosine intermediate" evidence="9">
    <location>
        <position position="324"/>
    </location>
</feature>
<sequence>MIRLQRKYTTNFQKSLSNLHFFVRRTTVFKKIRNFALQHETQMKKTDSAPDSIVKNYLRYLKLGRNYSPNTVDGYHRDLRKLLDYLHRETVSVLDVKLEHLQHFAATLHELGIGPSSQARILSGIRAFYRFLLLDGYLTADPTELLESPTLGEHLPEVLSTAEVDALEASLDMSKPESHRNRAIIEVLFSCGLRVSELTHLRLSDLFLSDRFIRVLGKGNKERLVPISPKAIKELDLWFEDRRRMDIKPGEEDYVFLNRRGSHLTRTMILIMIKRQALQAGITKTISPHTLRHSFATALLEGGADLRAIQAMLGHEDISTTEIYTHIDTHTLRQEILEHHPRNRREIIRGQKADLPIDH</sequence>
<dbReference type="Pfam" id="PF02899">
    <property type="entry name" value="Phage_int_SAM_1"/>
    <property type="match status" value="1"/>
</dbReference>
<dbReference type="NCBIfam" id="NF001399">
    <property type="entry name" value="PRK00283.1"/>
    <property type="match status" value="1"/>
</dbReference>
<comment type="subcellular location">
    <subcellularLocation>
        <location evidence="1 9">Cytoplasm</location>
    </subcellularLocation>
</comment>
<dbReference type="PROSITE" id="PS51898">
    <property type="entry name" value="TYR_RECOMBINASE"/>
    <property type="match status" value="1"/>
</dbReference>
<evidence type="ECO:0000259" key="10">
    <source>
        <dbReference type="PROSITE" id="PS51898"/>
    </source>
</evidence>
<dbReference type="InterPro" id="IPR044068">
    <property type="entry name" value="CB"/>
</dbReference>
<evidence type="ECO:0000256" key="2">
    <source>
        <dbReference type="ARBA" id="ARBA00022490"/>
    </source>
</evidence>
<organism evidence="12 13">
    <name type="scientific">Hoylesella pleuritidis F0068</name>
    <dbReference type="NCBI Taxonomy" id="1081904"/>
    <lineage>
        <taxon>Bacteria</taxon>
        <taxon>Pseudomonadati</taxon>
        <taxon>Bacteroidota</taxon>
        <taxon>Bacteroidia</taxon>
        <taxon>Bacteroidales</taxon>
        <taxon>Prevotellaceae</taxon>
        <taxon>Hoylesella</taxon>
    </lineage>
</organism>
<evidence type="ECO:0000256" key="9">
    <source>
        <dbReference type="HAMAP-Rule" id="MF_01808"/>
    </source>
</evidence>
<dbReference type="InterPro" id="IPR050090">
    <property type="entry name" value="Tyrosine_recombinase_XerCD"/>
</dbReference>
<evidence type="ECO:0000256" key="5">
    <source>
        <dbReference type="ARBA" id="ARBA00022908"/>
    </source>
</evidence>
<reference evidence="12 13" key="1">
    <citation type="submission" date="2013-08" db="EMBL/GenBank/DDBJ databases">
        <authorList>
            <person name="Durkin A.S."/>
            <person name="Haft D.R."/>
            <person name="McCorrison J."/>
            <person name="Torralba M."/>
            <person name="Gillis M."/>
            <person name="Haft D.H."/>
            <person name="Methe B."/>
            <person name="Sutton G."/>
            <person name="Nelson K.E."/>
        </authorList>
    </citation>
    <scope>NUCLEOTIDE SEQUENCE [LARGE SCALE GENOMIC DNA]</scope>
    <source>
        <strain evidence="12 13">F0068</strain>
    </source>
</reference>
<dbReference type="GO" id="GO:0005737">
    <property type="term" value="C:cytoplasm"/>
    <property type="evidence" value="ECO:0007669"/>
    <property type="project" value="UniProtKB-SubCell"/>
</dbReference>
<dbReference type="EMBL" id="AWET01000029">
    <property type="protein sequence ID" value="ERK01390.1"/>
    <property type="molecule type" value="Genomic_DNA"/>
</dbReference>
<evidence type="ECO:0000256" key="7">
    <source>
        <dbReference type="ARBA" id="ARBA00023172"/>
    </source>
</evidence>
<comment type="subunit">
    <text evidence="9">Forms a cyclic heterotetrameric complex composed of two molecules of XerC and two molecules of XerD.</text>
</comment>
<dbReference type="PROSITE" id="PS51900">
    <property type="entry name" value="CB"/>
    <property type="match status" value="1"/>
</dbReference>
<dbReference type="InterPro" id="IPR010998">
    <property type="entry name" value="Integrase_recombinase_N"/>
</dbReference>
<evidence type="ECO:0000313" key="13">
    <source>
        <dbReference type="Proteomes" id="UP000016600"/>
    </source>
</evidence>
<evidence type="ECO:0000256" key="8">
    <source>
        <dbReference type="ARBA" id="ARBA00023306"/>
    </source>
</evidence>
<dbReference type="GO" id="GO:0003677">
    <property type="term" value="F:DNA binding"/>
    <property type="evidence" value="ECO:0007669"/>
    <property type="project" value="UniProtKB-UniRule"/>
</dbReference>
<feature type="active site" evidence="9">
    <location>
        <position position="289"/>
    </location>
</feature>
<dbReference type="NCBIfam" id="NF040815">
    <property type="entry name" value="recomb_XerA_Arch"/>
    <property type="match status" value="1"/>
</dbReference>
<dbReference type="Pfam" id="PF00589">
    <property type="entry name" value="Phage_integrase"/>
    <property type="match status" value="1"/>
</dbReference>
<protein>
    <recommendedName>
        <fullName evidence="9">Tyrosine recombinase XerC</fullName>
    </recommendedName>
</protein>
<evidence type="ECO:0000256" key="1">
    <source>
        <dbReference type="ARBA" id="ARBA00004496"/>
    </source>
</evidence>
<feature type="active site" evidence="9">
    <location>
        <position position="315"/>
    </location>
</feature>
<dbReference type="GO" id="GO:0009037">
    <property type="term" value="F:tyrosine-based site-specific recombinase activity"/>
    <property type="evidence" value="ECO:0007669"/>
    <property type="project" value="UniProtKB-UniRule"/>
</dbReference>
<dbReference type="Gene3D" id="1.10.443.10">
    <property type="entry name" value="Intergrase catalytic core"/>
    <property type="match status" value="1"/>
</dbReference>
<dbReference type="InterPro" id="IPR011010">
    <property type="entry name" value="DNA_brk_join_enz"/>
</dbReference>
<feature type="domain" description="Core-binding (CB)" evidence="11">
    <location>
        <begin position="48"/>
        <end position="133"/>
    </location>
</feature>
<keyword evidence="5 9" id="KW-0229">DNA integration</keyword>
<feature type="active site" evidence="9">
    <location>
        <position position="218"/>
    </location>
</feature>
<feature type="active site" evidence="9">
    <location>
        <position position="292"/>
    </location>
</feature>
<comment type="similarity">
    <text evidence="9">Belongs to the 'phage' integrase family. XerC subfamily.</text>
</comment>
<keyword evidence="8 9" id="KW-0131">Cell cycle</keyword>
<dbReference type="HAMAP" id="MF_01808">
    <property type="entry name" value="Recomb_XerC_XerD"/>
    <property type="match status" value="1"/>
</dbReference>
<dbReference type="CDD" id="cd00798">
    <property type="entry name" value="INT_XerDC_C"/>
    <property type="match status" value="1"/>
</dbReference>
<dbReference type="InterPro" id="IPR002104">
    <property type="entry name" value="Integrase_catalytic"/>
</dbReference>
<dbReference type="Proteomes" id="UP000016600">
    <property type="component" value="Unassembled WGS sequence"/>
</dbReference>
<dbReference type="PANTHER" id="PTHR30349:SF81">
    <property type="entry name" value="TYROSINE RECOMBINASE XERC"/>
    <property type="match status" value="1"/>
</dbReference>
<feature type="domain" description="Tyr recombinase" evidence="10">
    <location>
        <begin position="154"/>
        <end position="337"/>
    </location>
</feature>
<keyword evidence="2 9" id="KW-0963">Cytoplasm</keyword>
<evidence type="ECO:0000256" key="6">
    <source>
        <dbReference type="ARBA" id="ARBA00023125"/>
    </source>
</evidence>
<evidence type="ECO:0000256" key="3">
    <source>
        <dbReference type="ARBA" id="ARBA00022618"/>
    </source>
</evidence>
<dbReference type="AlphaFoldDB" id="U2MIA3"/>
<evidence type="ECO:0000313" key="12">
    <source>
        <dbReference type="EMBL" id="ERK01390.1"/>
    </source>
</evidence>
<keyword evidence="6 9" id="KW-0238">DNA-binding</keyword>
<evidence type="ECO:0000256" key="4">
    <source>
        <dbReference type="ARBA" id="ARBA00022829"/>
    </source>
</evidence>
<evidence type="ECO:0000259" key="11">
    <source>
        <dbReference type="PROSITE" id="PS51900"/>
    </source>
</evidence>
<keyword evidence="3 9" id="KW-0132">Cell division</keyword>
<dbReference type="GO" id="GO:0006313">
    <property type="term" value="P:DNA transposition"/>
    <property type="evidence" value="ECO:0007669"/>
    <property type="project" value="UniProtKB-UniRule"/>
</dbReference>
<accession>U2MIA3</accession>
<name>U2MIA3_9BACT</name>
<keyword evidence="4 9" id="KW-0159">Chromosome partition</keyword>
<dbReference type="InterPro" id="IPR023009">
    <property type="entry name" value="Tyrosine_recombinase_XerC/XerD"/>
</dbReference>
<dbReference type="PANTHER" id="PTHR30349">
    <property type="entry name" value="PHAGE INTEGRASE-RELATED"/>
    <property type="match status" value="1"/>
</dbReference>